<sequence length="397" mass="44029">MSTVDNKIIHSIFKEFDANFEEVKDWRRYMHQHPELSFKEEKTAKYIEEKLKSFGLDVQKNIGGHGLISVLEGTQPGKKIALRADFDALPIEDEKETAYKSTNPGVMHACGHDGHTAALLGVAKVVSRYKENLKGSIVFVFQPAEETPPGGAKFMIEEGILDDVDYVFGAHLASDIPIGKVGVGAGYQMAAVDKFAIDIKGHGGHGARPHDTTDSLVIGTSIVEALQKIVSRQIDPLKSAVVTIGVFQAGNAFNVIPDTARIEGTVRSFDPEVRDKVETEIRSILDGITSAFHAAYELDYLRGYPALFNHLEETDLARDLFKKAFEHENVVEFSPAMGAEDFSYFLEAKPGTYFRVGSRNEDVATHYPHHHPRFDIDERALVNTEKAFAAIINHYLL</sequence>
<proteinExistence type="predicted"/>
<dbReference type="PANTHER" id="PTHR11014">
    <property type="entry name" value="PEPTIDASE M20 FAMILY MEMBER"/>
    <property type="match status" value="1"/>
</dbReference>
<dbReference type="SUPFAM" id="SSF55031">
    <property type="entry name" value="Bacterial exopeptidase dimerisation domain"/>
    <property type="match status" value="1"/>
</dbReference>
<dbReference type="PIRSF" id="PIRSF005962">
    <property type="entry name" value="Pept_M20D_amidohydro"/>
    <property type="match status" value="1"/>
</dbReference>
<dbReference type="SUPFAM" id="SSF53187">
    <property type="entry name" value="Zn-dependent exopeptidases"/>
    <property type="match status" value="1"/>
</dbReference>
<protein>
    <submittedName>
        <fullName evidence="4">N-acyl-L-amino acid amidohydrolase</fullName>
    </submittedName>
</protein>
<keyword evidence="5" id="KW-1185">Reference proteome</keyword>
<dbReference type="AlphaFoldDB" id="A0A0A1MDE7"/>
<organism evidence="4 5">
    <name type="scientific">Oceanobacillus oncorhynchi</name>
    <dbReference type="NCBI Taxonomy" id="545501"/>
    <lineage>
        <taxon>Bacteria</taxon>
        <taxon>Bacillati</taxon>
        <taxon>Bacillota</taxon>
        <taxon>Bacilli</taxon>
        <taxon>Bacillales</taxon>
        <taxon>Bacillaceae</taxon>
        <taxon>Oceanobacillus</taxon>
    </lineage>
</organism>
<feature type="domain" description="Peptidase M20 dimerisation" evidence="3">
    <location>
        <begin position="195"/>
        <end position="286"/>
    </location>
</feature>
<keyword evidence="2" id="KW-0479">Metal-binding</keyword>
<dbReference type="FunFam" id="3.30.70.360:FF:000001">
    <property type="entry name" value="N-acetyldiaminopimelate deacetylase"/>
    <property type="match status" value="1"/>
</dbReference>
<dbReference type="InterPro" id="IPR011650">
    <property type="entry name" value="Peptidase_M20_dimer"/>
</dbReference>
<name>A0A0A1MDE7_9BACI</name>
<feature type="binding site" evidence="2">
    <location>
        <position position="112"/>
    </location>
    <ligand>
        <name>Mn(2+)</name>
        <dbReference type="ChEBI" id="CHEBI:29035"/>
        <label>2</label>
    </ligand>
</feature>
<dbReference type="GO" id="GO:0046872">
    <property type="term" value="F:metal ion binding"/>
    <property type="evidence" value="ECO:0007669"/>
    <property type="project" value="UniProtKB-KW"/>
</dbReference>
<dbReference type="Pfam" id="PF01546">
    <property type="entry name" value="Peptidase_M20"/>
    <property type="match status" value="1"/>
</dbReference>
<dbReference type="Gene3D" id="3.40.630.10">
    <property type="entry name" value="Zn peptidases"/>
    <property type="match status" value="1"/>
</dbReference>
<dbReference type="InterPro" id="IPR017439">
    <property type="entry name" value="Amidohydrolase"/>
</dbReference>
<dbReference type="Pfam" id="PF07687">
    <property type="entry name" value="M20_dimer"/>
    <property type="match status" value="1"/>
</dbReference>
<evidence type="ECO:0000259" key="3">
    <source>
        <dbReference type="Pfam" id="PF07687"/>
    </source>
</evidence>
<feature type="binding site" evidence="2">
    <location>
        <position position="171"/>
    </location>
    <ligand>
        <name>Mn(2+)</name>
        <dbReference type="ChEBI" id="CHEBI:29035"/>
        <label>2</label>
    </ligand>
</feature>
<dbReference type="EMBL" id="CDGG01000001">
    <property type="protein sequence ID" value="CEI83375.1"/>
    <property type="molecule type" value="Genomic_DNA"/>
</dbReference>
<gene>
    <name evidence="4" type="primary">amaA_1</name>
    <name evidence="4" type="ORF">BN997_03282</name>
</gene>
<keyword evidence="2" id="KW-0464">Manganese</keyword>
<feature type="binding site" evidence="2">
    <location>
        <position position="110"/>
    </location>
    <ligand>
        <name>Mn(2+)</name>
        <dbReference type="ChEBI" id="CHEBI:29035"/>
        <label>2</label>
    </ligand>
</feature>
<reference evidence="4 5" key="1">
    <citation type="submission" date="2014-11" db="EMBL/GenBank/DDBJ databases">
        <authorList>
            <person name="Urmite Genomes Urmite Genomes"/>
        </authorList>
    </citation>
    <scope>NUCLEOTIDE SEQUENCE [LARGE SCALE GENOMIC DNA]</scope>
    <source>
        <strain evidence="4 5">Oc5</strain>
    </source>
</reference>
<dbReference type="InterPro" id="IPR036264">
    <property type="entry name" value="Bact_exopeptidase_dim_dom"/>
</dbReference>
<feature type="binding site" evidence="2">
    <location>
        <position position="146"/>
    </location>
    <ligand>
        <name>Mn(2+)</name>
        <dbReference type="ChEBI" id="CHEBI:29035"/>
        <label>2</label>
    </ligand>
</feature>
<evidence type="ECO:0000313" key="4">
    <source>
        <dbReference type="EMBL" id="CEI83375.1"/>
    </source>
</evidence>
<comment type="cofactor">
    <cofactor evidence="2">
        <name>Mn(2+)</name>
        <dbReference type="ChEBI" id="CHEBI:29035"/>
    </cofactor>
    <text evidence="2">The Mn(2+) ion enhances activity.</text>
</comment>
<dbReference type="NCBIfam" id="TIGR01891">
    <property type="entry name" value="amidohydrolases"/>
    <property type="match status" value="1"/>
</dbReference>
<keyword evidence="1 4" id="KW-0378">Hydrolase</keyword>
<evidence type="ECO:0000313" key="5">
    <source>
        <dbReference type="Proteomes" id="UP000040453"/>
    </source>
</evidence>
<dbReference type="PANTHER" id="PTHR11014:SF63">
    <property type="entry name" value="METALLOPEPTIDASE, PUTATIVE (AFU_ORTHOLOGUE AFUA_6G09600)-RELATED"/>
    <property type="match status" value="1"/>
</dbReference>
<feature type="binding site" evidence="2">
    <location>
        <position position="370"/>
    </location>
    <ligand>
        <name>Mn(2+)</name>
        <dbReference type="ChEBI" id="CHEBI:29035"/>
        <label>2</label>
    </ligand>
</feature>
<dbReference type="STRING" id="545501.BN997_03282"/>
<dbReference type="GO" id="GO:0050118">
    <property type="term" value="F:N-acetyldiaminopimelate deacetylase activity"/>
    <property type="evidence" value="ECO:0007669"/>
    <property type="project" value="UniProtKB-ARBA"/>
</dbReference>
<dbReference type="GO" id="GO:0019877">
    <property type="term" value="P:diaminopimelate biosynthetic process"/>
    <property type="evidence" value="ECO:0007669"/>
    <property type="project" value="UniProtKB-ARBA"/>
</dbReference>
<evidence type="ECO:0000256" key="1">
    <source>
        <dbReference type="ARBA" id="ARBA00022801"/>
    </source>
</evidence>
<dbReference type="Gene3D" id="3.30.70.360">
    <property type="match status" value="1"/>
</dbReference>
<dbReference type="InterPro" id="IPR002933">
    <property type="entry name" value="Peptidase_M20"/>
</dbReference>
<dbReference type="Proteomes" id="UP000040453">
    <property type="component" value="Unassembled WGS sequence"/>
</dbReference>
<accession>A0A0A1MDE7</accession>
<evidence type="ECO:0000256" key="2">
    <source>
        <dbReference type="PIRSR" id="PIRSR005962-1"/>
    </source>
</evidence>